<evidence type="ECO:0000256" key="4">
    <source>
        <dbReference type="ARBA" id="ARBA00022884"/>
    </source>
</evidence>
<dbReference type="EMBL" id="JAESVG020000003">
    <property type="protein sequence ID" value="KAG8629597.1"/>
    <property type="molecule type" value="Genomic_DNA"/>
</dbReference>
<dbReference type="GO" id="GO:0071035">
    <property type="term" value="P:nuclear polyadenylation-dependent rRNA catabolic process"/>
    <property type="evidence" value="ECO:0007669"/>
    <property type="project" value="TreeGrafter"/>
</dbReference>
<dbReference type="OrthoDB" id="340500at2759"/>
<evidence type="ECO:0000259" key="5">
    <source>
        <dbReference type="Pfam" id="PF15985"/>
    </source>
</evidence>
<dbReference type="PANTHER" id="PTHR21321">
    <property type="entry name" value="PNAS-3 RELATED"/>
    <property type="match status" value="1"/>
</dbReference>
<protein>
    <recommendedName>
        <fullName evidence="9">Ribosomal RNA-processing protein 40</fullName>
    </recommendedName>
</protein>
<feature type="domain" description="K Homology" evidence="5">
    <location>
        <begin position="161"/>
        <end position="210"/>
    </location>
</feature>
<evidence type="ECO:0000256" key="3">
    <source>
        <dbReference type="ARBA" id="ARBA00022835"/>
    </source>
</evidence>
<dbReference type="GO" id="GO:0071034">
    <property type="term" value="P:CUT catabolic process"/>
    <property type="evidence" value="ECO:0007669"/>
    <property type="project" value="TreeGrafter"/>
</dbReference>
<proteinExistence type="predicted"/>
<dbReference type="GO" id="GO:0003723">
    <property type="term" value="F:RNA binding"/>
    <property type="evidence" value="ECO:0007669"/>
    <property type="project" value="UniProtKB-KW"/>
</dbReference>
<name>A0A8K0PIJ8_9PEZI</name>
<feature type="domain" description="Exosome complex exonuclease Rrp40 N-terminal" evidence="6">
    <location>
        <begin position="27"/>
        <end position="71"/>
    </location>
</feature>
<gene>
    <name evidence="7" type="ORF">KVT40_003462</name>
</gene>
<organism evidence="7 8">
    <name type="scientific">Elsinoe batatas</name>
    <dbReference type="NCBI Taxonomy" id="2601811"/>
    <lineage>
        <taxon>Eukaryota</taxon>
        <taxon>Fungi</taxon>
        <taxon>Dikarya</taxon>
        <taxon>Ascomycota</taxon>
        <taxon>Pezizomycotina</taxon>
        <taxon>Dothideomycetes</taxon>
        <taxon>Dothideomycetidae</taxon>
        <taxon>Myriangiales</taxon>
        <taxon>Elsinoaceae</taxon>
        <taxon>Elsinoe</taxon>
    </lineage>
</organism>
<dbReference type="InterPro" id="IPR004088">
    <property type="entry name" value="KH_dom_type_1"/>
</dbReference>
<dbReference type="AlphaFoldDB" id="A0A8K0PIJ8"/>
<dbReference type="FunFam" id="2.40.50.140:FF:000127">
    <property type="entry name" value="Exosome complex component RRP40"/>
    <property type="match status" value="1"/>
</dbReference>
<dbReference type="GO" id="GO:0071051">
    <property type="term" value="P:poly(A)-dependent snoRNA 3'-end processing"/>
    <property type="evidence" value="ECO:0007669"/>
    <property type="project" value="TreeGrafter"/>
</dbReference>
<evidence type="ECO:0000256" key="1">
    <source>
        <dbReference type="ARBA" id="ARBA00004123"/>
    </source>
</evidence>
<evidence type="ECO:0000256" key="2">
    <source>
        <dbReference type="ARBA" id="ARBA00022490"/>
    </source>
</evidence>
<keyword evidence="2" id="KW-0963">Cytoplasm</keyword>
<dbReference type="Gene3D" id="2.40.50.140">
    <property type="entry name" value="Nucleic acid-binding proteins"/>
    <property type="match status" value="1"/>
</dbReference>
<dbReference type="Pfam" id="PF21262">
    <property type="entry name" value="RRP40_S1"/>
    <property type="match status" value="1"/>
</dbReference>
<dbReference type="CDD" id="cd22526">
    <property type="entry name" value="KH-I_Rrp40"/>
    <property type="match status" value="1"/>
</dbReference>
<comment type="subcellular location">
    <subcellularLocation>
        <location evidence="1">Nucleus</location>
    </subcellularLocation>
</comment>
<keyword evidence="4" id="KW-0694">RNA-binding</keyword>
<dbReference type="Gene3D" id="2.40.50.100">
    <property type="match status" value="1"/>
</dbReference>
<sequence length="246" mass="26007">MSLSQLVLPGDMLSSEVYASGSSNKSLALGPGLRSLKSSTGQAPSIQSVTAGKLHHDAKKNALWIEQSGGRYLPSVGDLVVATVHHSAADVFNCTVTSFTPFALLGQLAFEGATKKTRPNLAAGALVYARVSKVEKWGDVELECFNSATGKSDGMGPLKGGMTFDVSSSFARRLMMGGGKGGVIVLEELGEKLRFEVAVGRNGVVWIDAGGVKETIAVGNVLKEVDEQSLNEEQQQKLVKKILREV</sequence>
<evidence type="ECO:0008006" key="9">
    <source>
        <dbReference type="Google" id="ProtNLM"/>
    </source>
</evidence>
<dbReference type="SUPFAM" id="SSF110324">
    <property type="entry name" value="Ribosomal L27 protein-like"/>
    <property type="match status" value="1"/>
</dbReference>
<evidence type="ECO:0000313" key="8">
    <source>
        <dbReference type="Proteomes" id="UP000809789"/>
    </source>
</evidence>
<dbReference type="InterPro" id="IPR026699">
    <property type="entry name" value="Exosome_RNA_bind1/RRP40/RRP4"/>
</dbReference>
<dbReference type="InterPro" id="IPR041054">
    <property type="entry name" value="Rrp40_N_euk"/>
</dbReference>
<dbReference type="Pfam" id="PF18311">
    <property type="entry name" value="Rrp40_N"/>
    <property type="match status" value="1"/>
</dbReference>
<keyword evidence="8" id="KW-1185">Reference proteome</keyword>
<dbReference type="GO" id="GO:0000467">
    <property type="term" value="P:exonucleolytic trimming to generate mature 3'-end of 5.8S rRNA from tricistronic rRNA transcript (SSU-rRNA, 5.8S rRNA, LSU-rRNA)"/>
    <property type="evidence" value="ECO:0007669"/>
    <property type="project" value="TreeGrafter"/>
</dbReference>
<dbReference type="Pfam" id="PF15985">
    <property type="entry name" value="KH_6"/>
    <property type="match status" value="1"/>
</dbReference>
<dbReference type="InterPro" id="IPR036612">
    <property type="entry name" value="KH_dom_type_1_sf"/>
</dbReference>
<reference evidence="7" key="1">
    <citation type="submission" date="2021-07" db="EMBL/GenBank/DDBJ databases">
        <title>Elsinoe batatas strain:CRI-CJ2 Genome sequencing and assembly.</title>
        <authorList>
            <person name="Huang L."/>
        </authorList>
    </citation>
    <scope>NUCLEOTIDE SEQUENCE</scope>
    <source>
        <strain evidence="7">CRI-CJ2</strain>
    </source>
</reference>
<dbReference type="GO" id="GO:0000176">
    <property type="term" value="C:nuclear exosome (RNase complex)"/>
    <property type="evidence" value="ECO:0007669"/>
    <property type="project" value="TreeGrafter"/>
</dbReference>
<dbReference type="Proteomes" id="UP000809789">
    <property type="component" value="Unassembled WGS sequence"/>
</dbReference>
<dbReference type="SUPFAM" id="SSF50249">
    <property type="entry name" value="Nucleic acid-binding proteins"/>
    <property type="match status" value="1"/>
</dbReference>
<dbReference type="PANTHER" id="PTHR21321:SF1">
    <property type="entry name" value="EXOSOME COMPLEX COMPONENT RRP40"/>
    <property type="match status" value="1"/>
</dbReference>
<dbReference type="GO" id="GO:0071038">
    <property type="term" value="P:TRAMP-dependent tRNA surveillance pathway"/>
    <property type="evidence" value="ECO:0007669"/>
    <property type="project" value="TreeGrafter"/>
</dbReference>
<dbReference type="GO" id="GO:0000177">
    <property type="term" value="C:cytoplasmic exosome (RNase complex)"/>
    <property type="evidence" value="ECO:0007669"/>
    <property type="project" value="TreeGrafter"/>
</dbReference>
<dbReference type="GO" id="GO:0034475">
    <property type="term" value="P:U4 snRNA 3'-end processing"/>
    <property type="evidence" value="ECO:0007669"/>
    <property type="project" value="TreeGrafter"/>
</dbReference>
<evidence type="ECO:0000259" key="6">
    <source>
        <dbReference type="Pfam" id="PF18311"/>
    </source>
</evidence>
<dbReference type="InterPro" id="IPR049469">
    <property type="entry name" value="RRP40_KH-I"/>
</dbReference>
<dbReference type="SUPFAM" id="SSF54791">
    <property type="entry name" value="Eukaryotic type KH-domain (KH-domain type I)"/>
    <property type="match status" value="1"/>
</dbReference>
<dbReference type="Gene3D" id="3.30.1370.10">
    <property type="entry name" value="K Homology domain, type 1"/>
    <property type="match status" value="1"/>
</dbReference>
<comment type="caution">
    <text evidence="7">The sequence shown here is derived from an EMBL/GenBank/DDBJ whole genome shotgun (WGS) entry which is preliminary data.</text>
</comment>
<dbReference type="InterPro" id="IPR012340">
    <property type="entry name" value="NA-bd_OB-fold"/>
</dbReference>
<keyword evidence="3" id="KW-0271">Exosome</keyword>
<accession>A0A8K0PIJ8</accession>
<evidence type="ECO:0000313" key="7">
    <source>
        <dbReference type="EMBL" id="KAG8629597.1"/>
    </source>
</evidence>